<evidence type="ECO:0000256" key="10">
    <source>
        <dbReference type="RuleBase" id="RU362068"/>
    </source>
</evidence>
<dbReference type="Gene3D" id="3.40.50.720">
    <property type="entry name" value="NAD(P)-binding Rossmann-like Domain"/>
    <property type="match status" value="1"/>
</dbReference>
<accession>A0A5R9GZ73</accession>
<dbReference type="SUPFAM" id="SSF51735">
    <property type="entry name" value="NAD(P)-binding Rossmann-fold domains"/>
    <property type="match status" value="1"/>
</dbReference>
<gene>
    <name evidence="13" type="ORF">FEF65_04090</name>
</gene>
<dbReference type="InterPro" id="IPR008927">
    <property type="entry name" value="6-PGluconate_DH-like_C_sf"/>
</dbReference>
<comment type="pathway">
    <text evidence="1 10">Cofactor biosynthesis; (R)-pantothenate biosynthesis; (R)-pantoate from 3-methyl-2-oxobutanoate: step 2/2.</text>
</comment>
<evidence type="ECO:0000313" key="14">
    <source>
        <dbReference type="Proteomes" id="UP000306585"/>
    </source>
</evidence>
<evidence type="ECO:0000256" key="4">
    <source>
        <dbReference type="ARBA" id="ARBA00019465"/>
    </source>
</evidence>
<reference evidence="13 14" key="1">
    <citation type="journal article" date="2019" name="Appl. Environ. Microbiol.">
        <title>Environmental Evidence and Genomic Insight of Iron-oxidizing Bacteria Preference Towards More Corrosion Resistant Stainless Steel at Higher Salinities.</title>
        <authorList>
            <person name="Garrison C.E."/>
            <person name="Price K.A."/>
            <person name="Field E.K."/>
        </authorList>
    </citation>
    <scope>NUCLEOTIDE SEQUENCE [LARGE SCALE GENOMIC DNA]</scope>
    <source>
        <strain evidence="13 14">P3</strain>
    </source>
</reference>
<dbReference type="InterPro" id="IPR013328">
    <property type="entry name" value="6PGD_dom2"/>
</dbReference>
<feature type="domain" description="Ketopantoate reductase C-terminal" evidence="12">
    <location>
        <begin position="182"/>
        <end position="299"/>
    </location>
</feature>
<dbReference type="AlphaFoldDB" id="A0A5R9GZ73"/>
<dbReference type="InterPro" id="IPR013752">
    <property type="entry name" value="KPA_reductase"/>
</dbReference>
<dbReference type="EMBL" id="VBRY01000003">
    <property type="protein sequence ID" value="TLS68184.1"/>
    <property type="molecule type" value="Genomic_DNA"/>
</dbReference>
<dbReference type="InterPro" id="IPR003710">
    <property type="entry name" value="ApbA"/>
</dbReference>
<evidence type="ECO:0000256" key="8">
    <source>
        <dbReference type="ARBA" id="ARBA00032024"/>
    </source>
</evidence>
<dbReference type="Pfam" id="PF02558">
    <property type="entry name" value="ApbA"/>
    <property type="match status" value="1"/>
</dbReference>
<dbReference type="Proteomes" id="UP000306585">
    <property type="component" value="Unassembled WGS sequence"/>
</dbReference>
<keyword evidence="5 10" id="KW-0566">Pantothenate biosynthesis</keyword>
<dbReference type="InterPro" id="IPR036291">
    <property type="entry name" value="NAD(P)-bd_dom_sf"/>
</dbReference>
<dbReference type="UniPathway" id="UPA00028">
    <property type="reaction ID" value="UER00004"/>
</dbReference>
<dbReference type="EC" id="1.1.1.169" evidence="3 10"/>
<proteinExistence type="inferred from homology"/>
<dbReference type="FunFam" id="1.10.1040.10:FF:000017">
    <property type="entry name" value="2-dehydropantoate 2-reductase"/>
    <property type="match status" value="1"/>
</dbReference>
<feature type="domain" description="Ketopantoate reductase N-terminal" evidence="11">
    <location>
        <begin position="5"/>
        <end position="150"/>
    </location>
</feature>
<name>A0A5R9GZ73_9PROT</name>
<evidence type="ECO:0000256" key="3">
    <source>
        <dbReference type="ARBA" id="ARBA00013014"/>
    </source>
</evidence>
<keyword evidence="14" id="KW-1185">Reference proteome</keyword>
<dbReference type="GO" id="GO:0015940">
    <property type="term" value="P:pantothenate biosynthetic process"/>
    <property type="evidence" value="ECO:0007669"/>
    <property type="project" value="UniProtKB-UniPathway"/>
</dbReference>
<dbReference type="RefSeq" id="WP_138238520.1">
    <property type="nucleotide sequence ID" value="NZ_VBRY01000003.1"/>
</dbReference>
<keyword evidence="7 10" id="KW-0560">Oxidoreductase</keyword>
<dbReference type="Pfam" id="PF08546">
    <property type="entry name" value="ApbA_C"/>
    <property type="match status" value="1"/>
</dbReference>
<dbReference type="PANTHER" id="PTHR21708:SF26">
    <property type="entry name" value="2-DEHYDROPANTOATE 2-REDUCTASE"/>
    <property type="match status" value="1"/>
</dbReference>
<evidence type="ECO:0000256" key="2">
    <source>
        <dbReference type="ARBA" id="ARBA00007870"/>
    </source>
</evidence>
<keyword evidence="6 10" id="KW-0521">NADP</keyword>
<comment type="function">
    <text evidence="10">Catalyzes the NADPH-dependent reduction of ketopantoate into pantoic acid.</text>
</comment>
<evidence type="ECO:0000256" key="5">
    <source>
        <dbReference type="ARBA" id="ARBA00022655"/>
    </source>
</evidence>
<dbReference type="GO" id="GO:0008677">
    <property type="term" value="F:2-dehydropantoate 2-reductase activity"/>
    <property type="evidence" value="ECO:0007669"/>
    <property type="project" value="UniProtKB-EC"/>
</dbReference>
<protein>
    <recommendedName>
        <fullName evidence="4 10">2-dehydropantoate 2-reductase</fullName>
        <ecNumber evidence="3 10">1.1.1.169</ecNumber>
    </recommendedName>
    <alternativeName>
        <fullName evidence="8 10">Ketopantoate reductase</fullName>
    </alternativeName>
</protein>
<evidence type="ECO:0000313" key="13">
    <source>
        <dbReference type="EMBL" id="TLS68184.1"/>
    </source>
</evidence>
<dbReference type="Gene3D" id="1.10.1040.10">
    <property type="entry name" value="N-(1-d-carboxylethyl)-l-norvaline Dehydrogenase, domain 2"/>
    <property type="match status" value="1"/>
</dbReference>
<evidence type="ECO:0000256" key="1">
    <source>
        <dbReference type="ARBA" id="ARBA00004994"/>
    </source>
</evidence>
<dbReference type="InterPro" id="IPR051402">
    <property type="entry name" value="KPR-Related"/>
</dbReference>
<evidence type="ECO:0000259" key="12">
    <source>
        <dbReference type="Pfam" id="PF08546"/>
    </source>
</evidence>
<evidence type="ECO:0000256" key="6">
    <source>
        <dbReference type="ARBA" id="ARBA00022857"/>
    </source>
</evidence>
<dbReference type="InterPro" id="IPR013332">
    <property type="entry name" value="KPR_N"/>
</dbReference>
<dbReference type="GO" id="GO:0005737">
    <property type="term" value="C:cytoplasm"/>
    <property type="evidence" value="ECO:0007669"/>
    <property type="project" value="TreeGrafter"/>
</dbReference>
<comment type="catalytic activity">
    <reaction evidence="9 10">
        <text>(R)-pantoate + NADP(+) = 2-dehydropantoate + NADPH + H(+)</text>
        <dbReference type="Rhea" id="RHEA:16233"/>
        <dbReference type="ChEBI" id="CHEBI:11561"/>
        <dbReference type="ChEBI" id="CHEBI:15378"/>
        <dbReference type="ChEBI" id="CHEBI:15980"/>
        <dbReference type="ChEBI" id="CHEBI:57783"/>
        <dbReference type="ChEBI" id="CHEBI:58349"/>
        <dbReference type="EC" id="1.1.1.169"/>
    </reaction>
</comment>
<dbReference type="SUPFAM" id="SSF48179">
    <property type="entry name" value="6-phosphogluconate dehydrogenase C-terminal domain-like"/>
    <property type="match status" value="1"/>
</dbReference>
<evidence type="ECO:0000259" key="11">
    <source>
        <dbReference type="Pfam" id="PF02558"/>
    </source>
</evidence>
<comment type="caution">
    <text evidence="13">The sequence shown here is derived from an EMBL/GenBank/DDBJ whole genome shotgun (WGS) entry which is preliminary data.</text>
</comment>
<comment type="similarity">
    <text evidence="2 10">Belongs to the ketopantoate reductase family.</text>
</comment>
<sequence length="304" mass="31925">MKMGFAGAGAVGCHYGSKLAQAGASVVLLARGAHLLAMQRDGLLHESEGHTLRVQMCASDDVDVLAACDVVFFTCKMTGLPSLIEQLRGRLAAGTLLVTLQNGVQAPAMLADAFYGYPVVAGTAFIGARLEAPGHVIHSAAGGVRLGAWSAEVDAGRLQQLVATLQQAGIPARIEEDPVVMLWRKLLWNCGFNAMTAITRRYAGEIVADPALREMAELAMQETVAVACASGVALTETDIAGHVAITAAMGPVKTSMWQDIEAGRPVEVDYINGYVAGEAERLGLAAPVNRLLAVLVRAMAERGY</sequence>
<evidence type="ECO:0000256" key="7">
    <source>
        <dbReference type="ARBA" id="ARBA00023002"/>
    </source>
</evidence>
<dbReference type="NCBIfam" id="TIGR00745">
    <property type="entry name" value="apbA_panE"/>
    <property type="match status" value="1"/>
</dbReference>
<organism evidence="13 14">
    <name type="scientific">Mariprofundus erugo</name>
    <dbReference type="NCBI Taxonomy" id="2528639"/>
    <lineage>
        <taxon>Bacteria</taxon>
        <taxon>Pseudomonadati</taxon>
        <taxon>Pseudomonadota</taxon>
        <taxon>Candidatius Mariprofundia</taxon>
        <taxon>Mariprofundales</taxon>
        <taxon>Mariprofundaceae</taxon>
        <taxon>Mariprofundus</taxon>
    </lineage>
</organism>
<dbReference type="PANTHER" id="PTHR21708">
    <property type="entry name" value="PROBABLE 2-DEHYDROPANTOATE 2-REDUCTASE"/>
    <property type="match status" value="1"/>
</dbReference>
<evidence type="ECO:0000256" key="9">
    <source>
        <dbReference type="ARBA" id="ARBA00048793"/>
    </source>
</evidence>